<comment type="caution">
    <text evidence="1">The sequence shown here is derived from an EMBL/GenBank/DDBJ whole genome shotgun (WGS) entry which is preliminary data.</text>
</comment>
<dbReference type="OrthoDB" id="5946233at2759"/>
<organism evidence="1 2">
    <name type="scientific">Suillus placidus</name>
    <dbReference type="NCBI Taxonomy" id="48579"/>
    <lineage>
        <taxon>Eukaryota</taxon>
        <taxon>Fungi</taxon>
        <taxon>Dikarya</taxon>
        <taxon>Basidiomycota</taxon>
        <taxon>Agaricomycotina</taxon>
        <taxon>Agaricomycetes</taxon>
        <taxon>Agaricomycetidae</taxon>
        <taxon>Boletales</taxon>
        <taxon>Suillineae</taxon>
        <taxon>Suillaceae</taxon>
        <taxon>Suillus</taxon>
    </lineage>
</organism>
<proteinExistence type="predicted"/>
<evidence type="ECO:0000313" key="1">
    <source>
        <dbReference type="EMBL" id="KAG1778634.1"/>
    </source>
</evidence>
<evidence type="ECO:0000313" key="2">
    <source>
        <dbReference type="Proteomes" id="UP000714275"/>
    </source>
</evidence>
<protein>
    <submittedName>
        <fullName evidence="1">Uncharacterized protein</fullName>
    </submittedName>
</protein>
<name>A0A9P7D3Y8_9AGAM</name>
<keyword evidence="2" id="KW-1185">Reference proteome</keyword>
<feature type="non-terminal residue" evidence="1">
    <location>
        <position position="1"/>
    </location>
</feature>
<dbReference type="Proteomes" id="UP000714275">
    <property type="component" value="Unassembled WGS sequence"/>
</dbReference>
<dbReference type="EMBL" id="JABBWD010000015">
    <property type="protein sequence ID" value="KAG1778634.1"/>
    <property type="molecule type" value="Genomic_DNA"/>
</dbReference>
<dbReference type="AlphaFoldDB" id="A0A9P7D3Y8"/>
<accession>A0A9P7D3Y8</accession>
<reference evidence="1" key="1">
    <citation type="journal article" date="2020" name="New Phytol.">
        <title>Comparative genomics reveals dynamic genome evolution in host specialist ectomycorrhizal fungi.</title>
        <authorList>
            <person name="Lofgren L.A."/>
            <person name="Nguyen N.H."/>
            <person name="Vilgalys R."/>
            <person name="Ruytinx J."/>
            <person name="Liao H.L."/>
            <person name="Branco S."/>
            <person name="Kuo A."/>
            <person name="LaButti K."/>
            <person name="Lipzen A."/>
            <person name="Andreopoulos W."/>
            <person name="Pangilinan J."/>
            <person name="Riley R."/>
            <person name="Hundley H."/>
            <person name="Na H."/>
            <person name="Barry K."/>
            <person name="Grigoriev I.V."/>
            <person name="Stajich J.E."/>
            <person name="Kennedy P.G."/>
        </authorList>
    </citation>
    <scope>NUCLEOTIDE SEQUENCE</scope>
    <source>
        <strain evidence="1">DOB743</strain>
    </source>
</reference>
<gene>
    <name evidence="1" type="ORF">EV702DRAFT_967805</name>
</gene>
<sequence>QQDHSIESICDTMINLHQMYPKARIREVISLLFYERDMSVARSVVSSYFAVYEPELVHERKAKSLKRRCFCAASMNDLFAINQHDKWLRFGLSLHTGIELFSGRIM</sequence>